<dbReference type="Pfam" id="PF02371">
    <property type="entry name" value="Transposase_20"/>
    <property type="match status" value="1"/>
</dbReference>
<evidence type="ECO:0000256" key="1">
    <source>
        <dbReference type="SAM" id="MobiDB-lite"/>
    </source>
</evidence>
<dbReference type="GO" id="GO:0006313">
    <property type="term" value="P:DNA transposition"/>
    <property type="evidence" value="ECO:0007669"/>
    <property type="project" value="InterPro"/>
</dbReference>
<evidence type="ECO:0000259" key="2">
    <source>
        <dbReference type="Pfam" id="PF02371"/>
    </source>
</evidence>
<dbReference type="AlphaFoldDB" id="A0A937VZN8"/>
<protein>
    <submittedName>
        <fullName evidence="3">IS110 family transposase</fullName>
    </submittedName>
</protein>
<gene>
    <name evidence="3" type="ORF">FJZ47_09980</name>
</gene>
<dbReference type="GO" id="GO:0003677">
    <property type="term" value="F:DNA binding"/>
    <property type="evidence" value="ECO:0007669"/>
    <property type="project" value="InterPro"/>
</dbReference>
<evidence type="ECO:0000313" key="3">
    <source>
        <dbReference type="EMBL" id="MBM3224118.1"/>
    </source>
</evidence>
<dbReference type="EMBL" id="VGLS01000262">
    <property type="protein sequence ID" value="MBM3224118.1"/>
    <property type="molecule type" value="Genomic_DNA"/>
</dbReference>
<dbReference type="Proteomes" id="UP000712673">
    <property type="component" value="Unassembled WGS sequence"/>
</dbReference>
<proteinExistence type="predicted"/>
<reference evidence="3" key="1">
    <citation type="submission" date="2019-03" db="EMBL/GenBank/DDBJ databases">
        <title>Lake Tanganyika Metagenome-Assembled Genomes (MAGs).</title>
        <authorList>
            <person name="Tran P."/>
        </authorList>
    </citation>
    <scope>NUCLEOTIDE SEQUENCE</scope>
    <source>
        <strain evidence="3">K_DeepCast_65m_m2_066</strain>
    </source>
</reference>
<feature type="domain" description="Transposase IS116/IS110/IS902 C-terminal" evidence="2">
    <location>
        <begin position="2"/>
        <end position="79"/>
    </location>
</feature>
<dbReference type="PANTHER" id="PTHR33055">
    <property type="entry name" value="TRANSPOSASE FOR INSERTION SEQUENCE ELEMENT IS1111A"/>
    <property type="match status" value="1"/>
</dbReference>
<dbReference type="InterPro" id="IPR003346">
    <property type="entry name" value="Transposase_20"/>
</dbReference>
<dbReference type="GO" id="GO:0004803">
    <property type="term" value="F:transposase activity"/>
    <property type="evidence" value="ECO:0007669"/>
    <property type="project" value="InterPro"/>
</dbReference>
<dbReference type="PANTHER" id="PTHR33055:SF15">
    <property type="entry name" value="TRANSPOSASE-RELATED"/>
    <property type="match status" value="1"/>
</dbReference>
<sequence>MSLLQTVPGIGTMLSLVLLYAIHDSDRFPWVQAFASSCRLVKWAKESAGKRLGTSGTKIGDAHLQWAFAEAATLCLRNHAPGPTYRARLEKKPAQGKALTILAHTWARDVSDMLKRHTACDLESFVRTARNRAGEPGASLAPYEMSRQSARAQPCSAASVNAQVCLGRLSRSPGLGLDARSGSSRDDDRRPRLLGAASPPNLALTGERDPFSQACA</sequence>
<name>A0A937VZN8_UNCTE</name>
<feature type="region of interest" description="Disordered" evidence="1">
    <location>
        <begin position="176"/>
        <end position="216"/>
    </location>
</feature>
<accession>A0A937VZN8</accession>
<comment type="caution">
    <text evidence="3">The sequence shown here is derived from an EMBL/GenBank/DDBJ whole genome shotgun (WGS) entry which is preliminary data.</text>
</comment>
<dbReference type="InterPro" id="IPR047650">
    <property type="entry name" value="Transpos_IS110"/>
</dbReference>
<evidence type="ECO:0000313" key="4">
    <source>
        <dbReference type="Proteomes" id="UP000712673"/>
    </source>
</evidence>
<organism evidence="3 4">
    <name type="scientific">Tectimicrobiota bacterium</name>
    <dbReference type="NCBI Taxonomy" id="2528274"/>
    <lineage>
        <taxon>Bacteria</taxon>
        <taxon>Pseudomonadati</taxon>
        <taxon>Nitrospinota/Tectimicrobiota group</taxon>
        <taxon>Candidatus Tectimicrobiota</taxon>
    </lineage>
</organism>